<evidence type="ECO:0000256" key="4">
    <source>
        <dbReference type="ARBA" id="ARBA00022989"/>
    </source>
</evidence>
<reference evidence="8 9" key="1">
    <citation type="submission" date="2011-09" db="EMBL/GenBank/DDBJ databases">
        <title>The draft genome of Treponema saccharophilum DSM 2985.</title>
        <authorList>
            <consortium name="US DOE Joint Genome Institute (JGI-PGF)"/>
            <person name="Lucas S."/>
            <person name="Copeland A."/>
            <person name="Lapidus A."/>
            <person name="Glavina del Rio T."/>
            <person name="Dalin E."/>
            <person name="Tice H."/>
            <person name="Bruce D."/>
            <person name="Goodwin L."/>
            <person name="Pitluck S."/>
            <person name="Peters L."/>
            <person name="Kyrpides N."/>
            <person name="Mavromatis K."/>
            <person name="Ivanova N."/>
            <person name="Markowitz V."/>
            <person name="Cheng J.-F."/>
            <person name="Hugenholtz P."/>
            <person name="Woyke T."/>
            <person name="Wu D."/>
            <person name="Gronow S."/>
            <person name="Wellnitz S."/>
            <person name="Brambilla E."/>
            <person name="Klenk H.-P."/>
            <person name="Eisen J.A."/>
        </authorList>
    </citation>
    <scope>NUCLEOTIDE SEQUENCE [LARGE SCALE GENOMIC DNA]</scope>
    <source>
        <strain evidence="8 9">DSM 2985</strain>
    </source>
</reference>
<name>H7EI32_9SPIR</name>
<evidence type="ECO:0000313" key="8">
    <source>
        <dbReference type="EMBL" id="EIC02711.1"/>
    </source>
</evidence>
<dbReference type="PANTHER" id="PTHR38459:SF1">
    <property type="entry name" value="PROPHAGE BACTOPRENOL-LINKED GLUCOSE TRANSLOCASE HOMOLOG"/>
    <property type="match status" value="1"/>
</dbReference>
<feature type="domain" description="GtrA/DPMS transmembrane" evidence="7">
    <location>
        <begin position="2"/>
        <end position="122"/>
    </location>
</feature>
<evidence type="ECO:0000256" key="6">
    <source>
        <dbReference type="SAM" id="Phobius"/>
    </source>
</evidence>
<organism evidence="8 9">
    <name type="scientific">Treponema saccharophilum DSM 2985</name>
    <dbReference type="NCBI Taxonomy" id="907348"/>
    <lineage>
        <taxon>Bacteria</taxon>
        <taxon>Pseudomonadati</taxon>
        <taxon>Spirochaetota</taxon>
        <taxon>Spirochaetia</taxon>
        <taxon>Spirochaetales</taxon>
        <taxon>Treponemataceae</taxon>
        <taxon>Treponema</taxon>
    </lineage>
</organism>
<feature type="transmembrane region" description="Helical" evidence="6">
    <location>
        <begin position="31"/>
        <end position="51"/>
    </location>
</feature>
<dbReference type="InterPro" id="IPR007267">
    <property type="entry name" value="GtrA_DPMS_TM"/>
</dbReference>
<dbReference type="STRING" id="907348.TresaDRAFT_2206"/>
<feature type="transmembrane region" description="Helical" evidence="6">
    <location>
        <begin position="7"/>
        <end position="25"/>
    </location>
</feature>
<dbReference type="AlphaFoldDB" id="H7EI32"/>
<sequence length="128" mass="14317">MKFLIVGVANTLVGAGLMFLLYNVFGCSYWISSACNYIAGGILSFFLNKFFTFKNKQKSARQIFFFIALLVVCYLVAYVGAKQAVFCIFGNLGEKTKGNIAMCAGIFIYTALNYLGQRFLVFKEDKND</sequence>
<dbReference type="RefSeq" id="WP_002702478.1">
    <property type="nucleotide sequence ID" value="NZ_AGRW01000034.1"/>
</dbReference>
<dbReference type="eggNOG" id="COG2246">
    <property type="taxonomic scope" value="Bacteria"/>
</dbReference>
<dbReference type="PROSITE" id="PS51257">
    <property type="entry name" value="PROKAR_LIPOPROTEIN"/>
    <property type="match status" value="1"/>
</dbReference>
<evidence type="ECO:0000259" key="7">
    <source>
        <dbReference type="Pfam" id="PF04138"/>
    </source>
</evidence>
<feature type="transmembrane region" description="Helical" evidence="6">
    <location>
        <begin position="63"/>
        <end position="92"/>
    </location>
</feature>
<comment type="subcellular location">
    <subcellularLocation>
        <location evidence="1">Membrane</location>
        <topology evidence="1">Multi-pass membrane protein</topology>
    </subcellularLocation>
</comment>
<keyword evidence="5 6" id="KW-0472">Membrane</keyword>
<protein>
    <submittedName>
        <fullName evidence="8">GtrA family protein</fullName>
    </submittedName>
</protein>
<dbReference type="InterPro" id="IPR051401">
    <property type="entry name" value="GtrA_CellWall_Glycosyl"/>
</dbReference>
<dbReference type="Pfam" id="PF04138">
    <property type="entry name" value="GtrA_DPMS_TM"/>
    <property type="match status" value="1"/>
</dbReference>
<dbReference type="GO" id="GO:0000271">
    <property type="term" value="P:polysaccharide biosynthetic process"/>
    <property type="evidence" value="ECO:0007669"/>
    <property type="project" value="InterPro"/>
</dbReference>
<evidence type="ECO:0000256" key="1">
    <source>
        <dbReference type="ARBA" id="ARBA00004141"/>
    </source>
</evidence>
<evidence type="ECO:0000313" key="9">
    <source>
        <dbReference type="Proteomes" id="UP000003571"/>
    </source>
</evidence>
<dbReference type="EMBL" id="AGRW01000034">
    <property type="protein sequence ID" value="EIC02711.1"/>
    <property type="molecule type" value="Genomic_DNA"/>
</dbReference>
<comment type="caution">
    <text evidence="8">The sequence shown here is derived from an EMBL/GenBank/DDBJ whole genome shotgun (WGS) entry which is preliminary data.</text>
</comment>
<dbReference type="PATRIC" id="fig|907348.3.peg.467"/>
<comment type="similarity">
    <text evidence="2">Belongs to the GtrA family.</text>
</comment>
<dbReference type="PANTHER" id="PTHR38459">
    <property type="entry name" value="PROPHAGE BACTOPRENOL-LINKED GLUCOSE TRANSLOCASE HOMOLOG"/>
    <property type="match status" value="1"/>
</dbReference>
<proteinExistence type="inferred from homology"/>
<dbReference type="Proteomes" id="UP000003571">
    <property type="component" value="Unassembled WGS sequence"/>
</dbReference>
<evidence type="ECO:0000256" key="3">
    <source>
        <dbReference type="ARBA" id="ARBA00022692"/>
    </source>
</evidence>
<keyword evidence="3 6" id="KW-0812">Transmembrane</keyword>
<evidence type="ECO:0000256" key="2">
    <source>
        <dbReference type="ARBA" id="ARBA00009399"/>
    </source>
</evidence>
<dbReference type="GO" id="GO:0005886">
    <property type="term" value="C:plasma membrane"/>
    <property type="evidence" value="ECO:0007669"/>
    <property type="project" value="TreeGrafter"/>
</dbReference>
<feature type="transmembrane region" description="Helical" evidence="6">
    <location>
        <begin position="98"/>
        <end position="116"/>
    </location>
</feature>
<accession>H7EI32</accession>
<keyword evidence="9" id="KW-1185">Reference proteome</keyword>
<gene>
    <name evidence="8" type="ORF">TresaDRAFT_2206</name>
</gene>
<evidence type="ECO:0000256" key="5">
    <source>
        <dbReference type="ARBA" id="ARBA00023136"/>
    </source>
</evidence>
<keyword evidence="4 6" id="KW-1133">Transmembrane helix</keyword>